<feature type="chain" id="PRO_5040241588" description="Lipocalin/cytosolic fatty-acid binding domain-containing protein" evidence="5">
    <location>
        <begin position="16"/>
        <end position="200"/>
    </location>
</feature>
<evidence type="ECO:0000256" key="2">
    <source>
        <dbReference type="ARBA" id="ARBA00023157"/>
    </source>
</evidence>
<evidence type="ECO:0000259" key="6">
    <source>
        <dbReference type="Pfam" id="PF00061"/>
    </source>
</evidence>
<feature type="signal peptide" evidence="5">
    <location>
        <begin position="1"/>
        <end position="15"/>
    </location>
</feature>
<keyword evidence="5" id="KW-0732">Signal</keyword>
<sequence>MCKLFFFAFVTVAAAASVIHDGTCPDIKPVENFNVSAYQGVWYEISKYDTANEQGGKCAQAEYKLEGDVVKLKNTHIVNGVQTSIEGTAKLADDAKNSAKLLVTLNFGEFSRETPLQVVATDYKSYAIAYNCKNDDNKKNHQDTLWVLSRTKTLEGDAKTAVDTFFKNNKDLDATKLVQTDFSEEACKFTSTAVVTEHKD</sequence>
<protein>
    <recommendedName>
        <fullName evidence="6">Lipocalin/cytosolic fatty-acid binding domain-containing protein</fullName>
    </recommendedName>
</protein>
<dbReference type="PRINTS" id="PR01273">
    <property type="entry name" value="INVTBRTCOLOR"/>
</dbReference>
<dbReference type="PIRSF" id="PIRSF036893">
    <property type="entry name" value="Lipocalin_ApoD"/>
    <property type="match status" value="1"/>
</dbReference>
<dbReference type="PROSITE" id="PS00213">
    <property type="entry name" value="LIPOCALIN"/>
    <property type="match status" value="1"/>
</dbReference>
<dbReference type="GO" id="GO:0031409">
    <property type="term" value="F:pigment binding"/>
    <property type="evidence" value="ECO:0007669"/>
    <property type="project" value="InterPro"/>
</dbReference>
<dbReference type="AlphaFoldDB" id="A0A9N9WEB3"/>
<dbReference type="OrthoDB" id="565904at2759"/>
<dbReference type="PANTHER" id="PTHR10612:SF58">
    <property type="entry name" value="APOLIPOPROTEIN D"/>
    <property type="match status" value="1"/>
</dbReference>
<evidence type="ECO:0000256" key="5">
    <source>
        <dbReference type="SAM" id="SignalP"/>
    </source>
</evidence>
<comment type="similarity">
    <text evidence="1 3 4">Belongs to the calycin superfamily. Lipocalin family.</text>
</comment>
<dbReference type="PANTHER" id="PTHR10612">
    <property type="entry name" value="APOLIPOPROTEIN D"/>
    <property type="match status" value="1"/>
</dbReference>
<feature type="domain" description="Lipocalin/cytosolic fatty-acid binding" evidence="6">
    <location>
        <begin position="39"/>
        <end position="183"/>
    </location>
</feature>
<dbReference type="Pfam" id="PF00061">
    <property type="entry name" value="Lipocalin"/>
    <property type="match status" value="1"/>
</dbReference>
<evidence type="ECO:0000313" key="8">
    <source>
        <dbReference type="Proteomes" id="UP001153714"/>
    </source>
</evidence>
<evidence type="ECO:0000313" key="7">
    <source>
        <dbReference type="EMBL" id="CAG9789458.1"/>
    </source>
</evidence>
<gene>
    <name evidence="7" type="ORF">DIATSA_LOCUS7190</name>
</gene>
<dbReference type="GO" id="GO:0005737">
    <property type="term" value="C:cytoplasm"/>
    <property type="evidence" value="ECO:0007669"/>
    <property type="project" value="TreeGrafter"/>
</dbReference>
<evidence type="ECO:0000256" key="1">
    <source>
        <dbReference type="ARBA" id="ARBA00006889"/>
    </source>
</evidence>
<accession>A0A9N9WEB3</accession>
<dbReference type="GO" id="GO:0006629">
    <property type="term" value="P:lipid metabolic process"/>
    <property type="evidence" value="ECO:0007669"/>
    <property type="project" value="TreeGrafter"/>
</dbReference>
<evidence type="ECO:0000256" key="4">
    <source>
        <dbReference type="RuleBase" id="RU003695"/>
    </source>
</evidence>
<organism evidence="7 8">
    <name type="scientific">Diatraea saccharalis</name>
    <name type="common">sugarcane borer</name>
    <dbReference type="NCBI Taxonomy" id="40085"/>
    <lineage>
        <taxon>Eukaryota</taxon>
        <taxon>Metazoa</taxon>
        <taxon>Ecdysozoa</taxon>
        <taxon>Arthropoda</taxon>
        <taxon>Hexapoda</taxon>
        <taxon>Insecta</taxon>
        <taxon>Pterygota</taxon>
        <taxon>Neoptera</taxon>
        <taxon>Endopterygota</taxon>
        <taxon>Lepidoptera</taxon>
        <taxon>Glossata</taxon>
        <taxon>Ditrysia</taxon>
        <taxon>Pyraloidea</taxon>
        <taxon>Crambidae</taxon>
        <taxon>Crambinae</taxon>
        <taxon>Diatraea</taxon>
    </lineage>
</organism>
<dbReference type="EMBL" id="OU893333">
    <property type="protein sequence ID" value="CAG9789458.1"/>
    <property type="molecule type" value="Genomic_DNA"/>
</dbReference>
<reference evidence="7" key="2">
    <citation type="submission" date="2022-10" db="EMBL/GenBank/DDBJ databases">
        <authorList>
            <consortium name="ENA_rothamsted_submissions"/>
            <consortium name="culmorum"/>
            <person name="King R."/>
        </authorList>
    </citation>
    <scope>NUCLEOTIDE SEQUENCE</scope>
</reference>
<keyword evidence="2" id="KW-1015">Disulfide bond</keyword>
<dbReference type="InterPro" id="IPR012674">
    <property type="entry name" value="Calycin"/>
</dbReference>
<dbReference type="InterPro" id="IPR022272">
    <property type="entry name" value="Lipocalin_CS"/>
</dbReference>
<dbReference type="Proteomes" id="UP001153714">
    <property type="component" value="Chromosome 2"/>
</dbReference>
<dbReference type="InterPro" id="IPR000566">
    <property type="entry name" value="Lipocln_cytosolic_FA-bd_dom"/>
</dbReference>
<name>A0A9N9WEB3_9NEOP</name>
<dbReference type="Gene3D" id="2.40.128.20">
    <property type="match status" value="1"/>
</dbReference>
<dbReference type="InterPro" id="IPR022271">
    <property type="entry name" value="Lipocalin_ApoD"/>
</dbReference>
<reference evidence="7" key="1">
    <citation type="submission" date="2021-12" db="EMBL/GenBank/DDBJ databases">
        <authorList>
            <person name="King R."/>
        </authorList>
    </citation>
    <scope>NUCLEOTIDE SEQUENCE</scope>
</reference>
<proteinExistence type="inferred from homology"/>
<dbReference type="SUPFAM" id="SSF50814">
    <property type="entry name" value="Lipocalins"/>
    <property type="match status" value="1"/>
</dbReference>
<dbReference type="InterPro" id="IPR003057">
    <property type="entry name" value="Invtbrt_color"/>
</dbReference>
<keyword evidence="8" id="KW-1185">Reference proteome</keyword>
<evidence type="ECO:0000256" key="3">
    <source>
        <dbReference type="PIRNR" id="PIRNR036893"/>
    </source>
</evidence>
<dbReference type="GO" id="GO:0000302">
    <property type="term" value="P:response to reactive oxygen species"/>
    <property type="evidence" value="ECO:0007669"/>
    <property type="project" value="TreeGrafter"/>
</dbReference>